<proteinExistence type="predicted"/>
<organism evidence="2 3">
    <name type="scientific">Algoriphagus ornithinivorans</name>
    <dbReference type="NCBI Taxonomy" id="226506"/>
    <lineage>
        <taxon>Bacteria</taxon>
        <taxon>Pseudomonadati</taxon>
        <taxon>Bacteroidota</taxon>
        <taxon>Cytophagia</taxon>
        <taxon>Cytophagales</taxon>
        <taxon>Cyclobacteriaceae</taxon>
        <taxon>Algoriphagus</taxon>
    </lineage>
</organism>
<dbReference type="PANTHER" id="PTHR43798:SF33">
    <property type="entry name" value="HYDROLASE, PUTATIVE (AFU_ORTHOLOGUE AFUA_2G14860)-RELATED"/>
    <property type="match status" value="1"/>
</dbReference>
<dbReference type="Pfam" id="PF00561">
    <property type="entry name" value="Abhydrolase_1"/>
    <property type="match status" value="1"/>
</dbReference>
<dbReference type="Proteomes" id="UP000199564">
    <property type="component" value="Unassembled WGS sequence"/>
</dbReference>
<accession>A0A1I5E3X8</accession>
<name>A0A1I5E3X8_9BACT</name>
<dbReference type="InterPro" id="IPR050266">
    <property type="entry name" value="AB_hydrolase_sf"/>
</dbReference>
<evidence type="ECO:0000313" key="2">
    <source>
        <dbReference type="EMBL" id="SFO06239.1"/>
    </source>
</evidence>
<reference evidence="3" key="1">
    <citation type="submission" date="2016-10" db="EMBL/GenBank/DDBJ databases">
        <authorList>
            <person name="Varghese N."/>
            <person name="Submissions S."/>
        </authorList>
    </citation>
    <scope>NUCLEOTIDE SEQUENCE [LARGE SCALE GENOMIC DNA]</scope>
    <source>
        <strain evidence="3">DSM 15282</strain>
    </source>
</reference>
<sequence>MSSVYFFEKGQGQPVVLIHGFCEIGAMWADFAEELSKNYRVICPDLPGFGNSPLEKSHLSLEELAVMLEEWMEENEIFEPIVIGHSLGGYVTLALLELMQQKLKAVGLFHSTAFADDADKKQMRNRTITFLKKNGVDKFVTSFVPQLFPEDRRKELSTAIETAVEQAKESTLEGLIAFTEAMRDRKDRTQVLEHFHGPKLLIAGTEDGSVKLEASRKQSYLFTDYFELENTGHMGMFERKGETLALIKNFCQKASS</sequence>
<protein>
    <submittedName>
        <fullName evidence="2">Pimeloyl-ACP methyl ester carboxylesterase</fullName>
    </submittedName>
</protein>
<feature type="domain" description="AB hydrolase-1" evidence="1">
    <location>
        <begin position="14"/>
        <end position="239"/>
    </location>
</feature>
<dbReference type="PRINTS" id="PR00111">
    <property type="entry name" value="ABHYDROLASE"/>
</dbReference>
<keyword evidence="3" id="KW-1185">Reference proteome</keyword>
<dbReference type="GO" id="GO:0016020">
    <property type="term" value="C:membrane"/>
    <property type="evidence" value="ECO:0007669"/>
    <property type="project" value="TreeGrafter"/>
</dbReference>
<dbReference type="EMBL" id="FOVW01000003">
    <property type="protein sequence ID" value="SFO06239.1"/>
    <property type="molecule type" value="Genomic_DNA"/>
</dbReference>
<gene>
    <name evidence="2" type="ORF">SAMN04488519_103283</name>
</gene>
<dbReference type="RefSeq" id="WP_091651728.1">
    <property type="nucleotide sequence ID" value="NZ_FOVW01000003.1"/>
</dbReference>
<evidence type="ECO:0000313" key="3">
    <source>
        <dbReference type="Proteomes" id="UP000199564"/>
    </source>
</evidence>
<dbReference type="STRING" id="226506.SAMN04488519_103283"/>
<dbReference type="PANTHER" id="PTHR43798">
    <property type="entry name" value="MONOACYLGLYCEROL LIPASE"/>
    <property type="match status" value="1"/>
</dbReference>
<dbReference type="Gene3D" id="3.40.50.1820">
    <property type="entry name" value="alpha/beta hydrolase"/>
    <property type="match status" value="1"/>
</dbReference>
<dbReference type="InterPro" id="IPR000073">
    <property type="entry name" value="AB_hydrolase_1"/>
</dbReference>
<dbReference type="AlphaFoldDB" id="A0A1I5E3X8"/>
<dbReference type="InterPro" id="IPR029058">
    <property type="entry name" value="AB_hydrolase_fold"/>
</dbReference>
<dbReference type="SUPFAM" id="SSF53474">
    <property type="entry name" value="alpha/beta-Hydrolases"/>
    <property type="match status" value="1"/>
</dbReference>
<evidence type="ECO:0000259" key="1">
    <source>
        <dbReference type="Pfam" id="PF00561"/>
    </source>
</evidence>